<comment type="caution">
    <text evidence="1">The sequence shown here is derived from an EMBL/GenBank/DDBJ whole genome shotgun (WGS) entry which is preliminary data.</text>
</comment>
<name>A0AAD7Z5S2_DIPPU</name>
<dbReference type="EMBL" id="JASPKZ010010328">
    <property type="protein sequence ID" value="KAJ9574419.1"/>
    <property type="molecule type" value="Genomic_DNA"/>
</dbReference>
<organism evidence="1 2">
    <name type="scientific">Diploptera punctata</name>
    <name type="common">Pacific beetle cockroach</name>
    <dbReference type="NCBI Taxonomy" id="6984"/>
    <lineage>
        <taxon>Eukaryota</taxon>
        <taxon>Metazoa</taxon>
        <taxon>Ecdysozoa</taxon>
        <taxon>Arthropoda</taxon>
        <taxon>Hexapoda</taxon>
        <taxon>Insecta</taxon>
        <taxon>Pterygota</taxon>
        <taxon>Neoptera</taxon>
        <taxon>Polyneoptera</taxon>
        <taxon>Dictyoptera</taxon>
        <taxon>Blattodea</taxon>
        <taxon>Blaberoidea</taxon>
        <taxon>Blaberidae</taxon>
        <taxon>Diplopterinae</taxon>
        <taxon>Diploptera</taxon>
    </lineage>
</organism>
<accession>A0AAD7Z5S2</accession>
<sequence>ALLVFAKILCTVLDSMIDIRYNLKWYWFIGKKDELEVQVTDCSGTGLKIKLT</sequence>
<keyword evidence="2" id="KW-1185">Reference proteome</keyword>
<reference evidence="1" key="2">
    <citation type="submission" date="2023-05" db="EMBL/GenBank/DDBJ databases">
        <authorList>
            <person name="Fouks B."/>
        </authorList>
    </citation>
    <scope>NUCLEOTIDE SEQUENCE</scope>
    <source>
        <strain evidence="1">Stay&amp;Tobe</strain>
        <tissue evidence="1">Testes</tissue>
    </source>
</reference>
<evidence type="ECO:0000313" key="1">
    <source>
        <dbReference type="EMBL" id="KAJ9574419.1"/>
    </source>
</evidence>
<feature type="non-terminal residue" evidence="1">
    <location>
        <position position="1"/>
    </location>
</feature>
<dbReference type="Proteomes" id="UP001233999">
    <property type="component" value="Unassembled WGS sequence"/>
</dbReference>
<feature type="non-terminal residue" evidence="1">
    <location>
        <position position="52"/>
    </location>
</feature>
<gene>
    <name evidence="1" type="ORF">L9F63_025936</name>
</gene>
<evidence type="ECO:0000313" key="2">
    <source>
        <dbReference type="Proteomes" id="UP001233999"/>
    </source>
</evidence>
<protein>
    <submittedName>
        <fullName evidence="1">Uncharacterized protein</fullName>
    </submittedName>
</protein>
<proteinExistence type="predicted"/>
<reference evidence="1" key="1">
    <citation type="journal article" date="2023" name="IScience">
        <title>Live-bearing cockroach genome reveals convergent evolutionary mechanisms linked to viviparity in insects and beyond.</title>
        <authorList>
            <person name="Fouks B."/>
            <person name="Harrison M.C."/>
            <person name="Mikhailova A.A."/>
            <person name="Marchal E."/>
            <person name="English S."/>
            <person name="Carruthers M."/>
            <person name="Jennings E.C."/>
            <person name="Chiamaka E.L."/>
            <person name="Frigard R.A."/>
            <person name="Pippel M."/>
            <person name="Attardo G.M."/>
            <person name="Benoit J.B."/>
            <person name="Bornberg-Bauer E."/>
            <person name="Tobe S.S."/>
        </authorList>
    </citation>
    <scope>NUCLEOTIDE SEQUENCE</scope>
    <source>
        <strain evidence="1">Stay&amp;Tobe</strain>
    </source>
</reference>
<dbReference type="AlphaFoldDB" id="A0AAD7Z5S2"/>